<dbReference type="Gene3D" id="3.60.10.10">
    <property type="entry name" value="Endonuclease/exonuclease/phosphatase"/>
    <property type="match status" value="1"/>
</dbReference>
<organism evidence="1 2">
    <name type="scientific">Kineosporia succinea</name>
    <dbReference type="NCBI Taxonomy" id="84632"/>
    <lineage>
        <taxon>Bacteria</taxon>
        <taxon>Bacillati</taxon>
        <taxon>Actinomycetota</taxon>
        <taxon>Actinomycetes</taxon>
        <taxon>Kineosporiales</taxon>
        <taxon>Kineosporiaceae</taxon>
        <taxon>Kineosporia</taxon>
    </lineage>
</organism>
<keyword evidence="2" id="KW-1185">Reference proteome</keyword>
<dbReference type="GO" id="GO:0004527">
    <property type="term" value="F:exonuclease activity"/>
    <property type="evidence" value="ECO:0007669"/>
    <property type="project" value="UniProtKB-KW"/>
</dbReference>
<keyword evidence="1" id="KW-0540">Nuclease</keyword>
<dbReference type="InterPro" id="IPR036691">
    <property type="entry name" value="Endo/exonu/phosph_ase_sf"/>
</dbReference>
<dbReference type="SUPFAM" id="SSF56219">
    <property type="entry name" value="DNase I-like"/>
    <property type="match status" value="1"/>
</dbReference>
<name>A0ABT9P3Q2_9ACTN</name>
<dbReference type="EMBL" id="JAUSQZ010000001">
    <property type="protein sequence ID" value="MDP9827322.1"/>
    <property type="molecule type" value="Genomic_DNA"/>
</dbReference>
<comment type="caution">
    <text evidence="1">The sequence shown here is derived from an EMBL/GenBank/DDBJ whole genome shotgun (WGS) entry which is preliminary data.</text>
</comment>
<sequence>MDTGAGWRIDYAIASPGLAALATTAEVDLAPTYAERWSDHSPVVVDFDLG</sequence>
<accession>A0ABT9P3Q2</accession>
<reference evidence="1 2" key="1">
    <citation type="submission" date="2023-07" db="EMBL/GenBank/DDBJ databases">
        <title>Sequencing the genomes of 1000 actinobacteria strains.</title>
        <authorList>
            <person name="Klenk H.-P."/>
        </authorList>
    </citation>
    <scope>NUCLEOTIDE SEQUENCE [LARGE SCALE GENOMIC DNA]</scope>
    <source>
        <strain evidence="1 2">DSM 44388</strain>
    </source>
</reference>
<gene>
    <name evidence="1" type="ORF">J2S57_003071</name>
</gene>
<protein>
    <submittedName>
        <fullName evidence="1">Exonuclease III</fullName>
    </submittedName>
</protein>
<evidence type="ECO:0000313" key="2">
    <source>
        <dbReference type="Proteomes" id="UP001235712"/>
    </source>
</evidence>
<proteinExistence type="predicted"/>
<dbReference type="Proteomes" id="UP001235712">
    <property type="component" value="Unassembled WGS sequence"/>
</dbReference>
<evidence type="ECO:0000313" key="1">
    <source>
        <dbReference type="EMBL" id="MDP9827322.1"/>
    </source>
</evidence>
<dbReference type="RefSeq" id="WP_307243216.1">
    <property type="nucleotide sequence ID" value="NZ_JAUSQZ010000001.1"/>
</dbReference>
<keyword evidence="1" id="KW-0269">Exonuclease</keyword>
<keyword evidence="1" id="KW-0378">Hydrolase</keyword>